<dbReference type="AlphaFoldDB" id="A0A366DJI5"/>
<evidence type="ECO:0000313" key="2">
    <source>
        <dbReference type="Proteomes" id="UP000252586"/>
    </source>
</evidence>
<comment type="caution">
    <text evidence="1">The sequence shown here is derived from an EMBL/GenBank/DDBJ whole genome shotgun (WGS) entry which is preliminary data.</text>
</comment>
<keyword evidence="2" id="KW-1185">Reference proteome</keyword>
<name>A0A366DJI5_9NOCA</name>
<dbReference type="PANTHER" id="PTHR40053:SF1">
    <property type="entry name" value="SPORULATION-CONTROL PROTEIN SPO0M"/>
    <property type="match status" value="1"/>
</dbReference>
<dbReference type="Proteomes" id="UP000252586">
    <property type="component" value="Unassembled WGS sequence"/>
</dbReference>
<dbReference type="InterPro" id="IPR009776">
    <property type="entry name" value="Spore_0_M"/>
</dbReference>
<proteinExistence type="predicted"/>
<dbReference type="STRING" id="1210090.GCA_001613185_04427"/>
<dbReference type="Pfam" id="PF07070">
    <property type="entry name" value="Spo0M"/>
    <property type="match status" value="1"/>
</dbReference>
<accession>A0A366DJI5</accession>
<reference evidence="1 2" key="1">
    <citation type="submission" date="2018-06" db="EMBL/GenBank/DDBJ databases">
        <title>Genomic Encyclopedia of Type Strains, Phase IV (KMG-IV): sequencing the most valuable type-strain genomes for metagenomic binning, comparative biology and taxonomic classification.</title>
        <authorList>
            <person name="Goeker M."/>
        </authorList>
    </citation>
    <scope>NUCLEOTIDE SEQUENCE [LARGE SCALE GENOMIC DNA]</scope>
    <source>
        <strain evidence="1 2">DSM 44599</strain>
    </source>
</reference>
<organism evidence="1 2">
    <name type="scientific">Nocardia puris</name>
    <dbReference type="NCBI Taxonomy" id="208602"/>
    <lineage>
        <taxon>Bacteria</taxon>
        <taxon>Bacillati</taxon>
        <taxon>Actinomycetota</taxon>
        <taxon>Actinomycetes</taxon>
        <taxon>Mycobacteriales</taxon>
        <taxon>Nocardiaceae</taxon>
        <taxon>Nocardia</taxon>
    </lineage>
</organism>
<gene>
    <name evidence="1" type="ORF">DFR74_106127</name>
</gene>
<sequence length="214" mass="22148">MPSKPSTPRPPARPTWFESIVDDASGGVADDDVCFGSNVVHGPLHLDGGDTQELRFTAGVPFETPITHHYGGPLPAISVALRAVAAIPSAADANVTVPLVVAATPAQDAVLEAVGRLGFPLLGTSVRAGSDLGGLTPAIQQIRFGGSPQFPGADLLSLSLQPGFDVTNAYVVIGSEGALTSPRSRPGHLRVDHNRIHGVDSARELHHLISGLSR</sequence>
<protein>
    <submittedName>
        <fullName evidence="1">Sporulation-control protein</fullName>
    </submittedName>
</protein>
<dbReference type="PANTHER" id="PTHR40053">
    <property type="entry name" value="SPORULATION-CONTROL PROTEIN SPO0M"/>
    <property type="match status" value="1"/>
</dbReference>
<evidence type="ECO:0000313" key="1">
    <source>
        <dbReference type="EMBL" id="RBO90242.1"/>
    </source>
</evidence>
<dbReference type="EMBL" id="QNRE01000006">
    <property type="protein sequence ID" value="RBO90242.1"/>
    <property type="molecule type" value="Genomic_DNA"/>
</dbReference>